<comment type="caution">
    <text evidence="1">The sequence shown here is derived from an EMBL/GenBank/DDBJ whole genome shotgun (WGS) entry which is preliminary data.</text>
</comment>
<name>A0A420WFE0_9PROT</name>
<dbReference type="InParanoid" id="A0A420WFE0"/>
<gene>
    <name evidence="1" type="ORF">DES40_2518</name>
</gene>
<reference evidence="1 2" key="1">
    <citation type="submission" date="2018-10" db="EMBL/GenBank/DDBJ databases">
        <title>Genomic Encyclopedia of Type Strains, Phase IV (KMG-IV): sequencing the most valuable type-strain genomes for metagenomic binning, comparative biology and taxonomic classification.</title>
        <authorList>
            <person name="Goeker M."/>
        </authorList>
    </citation>
    <scope>NUCLEOTIDE SEQUENCE [LARGE SCALE GENOMIC DNA]</scope>
    <source>
        <strain evidence="1 2">DSM 22008</strain>
    </source>
</reference>
<dbReference type="Proteomes" id="UP000282211">
    <property type="component" value="Unassembled WGS sequence"/>
</dbReference>
<sequence>MAVNMTNESTLQKLESINQRIWDIISDLHDDVSIEKKSIKNSLIRTSGDLCVELIIPLEKAITKDKVD</sequence>
<dbReference type="AlphaFoldDB" id="A0A420WFE0"/>
<evidence type="ECO:0000313" key="2">
    <source>
        <dbReference type="Proteomes" id="UP000282211"/>
    </source>
</evidence>
<dbReference type="EMBL" id="RBII01000002">
    <property type="protein sequence ID" value="RKQ69714.1"/>
    <property type="molecule type" value="Genomic_DNA"/>
</dbReference>
<protein>
    <submittedName>
        <fullName evidence="1">Uncharacterized protein</fullName>
    </submittedName>
</protein>
<accession>A0A420WFE0</accession>
<keyword evidence="2" id="KW-1185">Reference proteome</keyword>
<evidence type="ECO:0000313" key="1">
    <source>
        <dbReference type="EMBL" id="RKQ69714.1"/>
    </source>
</evidence>
<proteinExistence type="predicted"/>
<organism evidence="1 2">
    <name type="scientific">Litorimonas taeanensis</name>
    <dbReference type="NCBI Taxonomy" id="568099"/>
    <lineage>
        <taxon>Bacteria</taxon>
        <taxon>Pseudomonadati</taxon>
        <taxon>Pseudomonadota</taxon>
        <taxon>Alphaproteobacteria</taxon>
        <taxon>Maricaulales</taxon>
        <taxon>Robiginitomaculaceae</taxon>
    </lineage>
</organism>